<evidence type="ECO:0000256" key="1">
    <source>
        <dbReference type="SAM" id="Phobius"/>
    </source>
</evidence>
<evidence type="ECO:0000313" key="3">
    <source>
        <dbReference type="Proteomes" id="UP000266234"/>
    </source>
</evidence>
<sequence length="139" mass="15855">MSDAHDPRWLTTHCNYVLIATVQITVAIVGMKIHRNIKLPTCRLQQRFSAHSKALAYFAMVMAVAEMYMSILVASFNGPTIVIPWLFIAQSLVTLLFLYLPFEHSDLIAEEQAKEEEISLLAMEDAETLVDEDEDEFDY</sequence>
<gene>
    <name evidence="2" type="ORF">FLONG3_3960</name>
</gene>
<keyword evidence="1" id="KW-1133">Transmembrane helix</keyword>
<reference evidence="2 3" key="1">
    <citation type="journal article" date="2018" name="PLoS Pathog.">
        <title>Evolution of structural diversity of trichothecenes, a family of toxins produced by plant pathogenic and entomopathogenic fungi.</title>
        <authorList>
            <person name="Proctor R.H."/>
            <person name="McCormick S.P."/>
            <person name="Kim H.S."/>
            <person name="Cardoza R.E."/>
            <person name="Stanley A.M."/>
            <person name="Lindo L."/>
            <person name="Kelly A."/>
            <person name="Brown D.W."/>
            <person name="Lee T."/>
            <person name="Vaughan M.M."/>
            <person name="Alexander N.J."/>
            <person name="Busman M."/>
            <person name="Gutierrez S."/>
        </authorList>
    </citation>
    <scope>NUCLEOTIDE SEQUENCE [LARGE SCALE GENOMIC DNA]</scope>
    <source>
        <strain evidence="2 3">NRRL 20695</strain>
    </source>
</reference>
<keyword evidence="3" id="KW-1185">Reference proteome</keyword>
<comment type="caution">
    <text evidence="2">The sequence shown here is derived from an EMBL/GenBank/DDBJ whole genome shotgun (WGS) entry which is preliminary data.</text>
</comment>
<feature type="transmembrane region" description="Helical" evidence="1">
    <location>
        <begin position="82"/>
        <end position="102"/>
    </location>
</feature>
<dbReference type="AlphaFoldDB" id="A0A395SZI1"/>
<dbReference type="EMBL" id="PXOG01000082">
    <property type="protein sequence ID" value="RGP77891.1"/>
    <property type="molecule type" value="Genomic_DNA"/>
</dbReference>
<accession>A0A395SZI1</accession>
<proteinExistence type="predicted"/>
<organism evidence="2 3">
    <name type="scientific">Fusarium longipes</name>
    <dbReference type="NCBI Taxonomy" id="694270"/>
    <lineage>
        <taxon>Eukaryota</taxon>
        <taxon>Fungi</taxon>
        <taxon>Dikarya</taxon>
        <taxon>Ascomycota</taxon>
        <taxon>Pezizomycotina</taxon>
        <taxon>Sordariomycetes</taxon>
        <taxon>Hypocreomycetidae</taxon>
        <taxon>Hypocreales</taxon>
        <taxon>Nectriaceae</taxon>
        <taxon>Fusarium</taxon>
    </lineage>
</organism>
<name>A0A395SZI1_9HYPO</name>
<protein>
    <submittedName>
        <fullName evidence="2">Uncharacterized protein</fullName>
    </submittedName>
</protein>
<keyword evidence="1" id="KW-0812">Transmembrane</keyword>
<keyword evidence="1" id="KW-0472">Membrane</keyword>
<dbReference type="Proteomes" id="UP000266234">
    <property type="component" value="Unassembled WGS sequence"/>
</dbReference>
<dbReference type="OrthoDB" id="5077305at2759"/>
<evidence type="ECO:0000313" key="2">
    <source>
        <dbReference type="EMBL" id="RGP77891.1"/>
    </source>
</evidence>
<feature type="transmembrane region" description="Helical" evidence="1">
    <location>
        <begin position="54"/>
        <end position="76"/>
    </location>
</feature>
<feature type="transmembrane region" description="Helical" evidence="1">
    <location>
        <begin position="16"/>
        <end position="33"/>
    </location>
</feature>